<feature type="transmembrane region" description="Helical" evidence="11">
    <location>
        <begin position="284"/>
        <end position="307"/>
    </location>
</feature>
<keyword evidence="4 10" id="KW-0812">Transmembrane</keyword>
<feature type="binding site" evidence="8">
    <location>
        <position position="366"/>
    </location>
    <ligand>
        <name>Na(+)</name>
        <dbReference type="ChEBI" id="CHEBI:29101"/>
        <label>1</label>
    </ligand>
</feature>
<evidence type="ECO:0000256" key="10">
    <source>
        <dbReference type="RuleBase" id="RU003732"/>
    </source>
</evidence>
<feature type="binding site" evidence="8">
    <location>
        <position position="75"/>
    </location>
    <ligand>
        <name>Na(+)</name>
        <dbReference type="ChEBI" id="CHEBI:29101"/>
        <label>1</label>
    </ligand>
</feature>
<dbReference type="CDD" id="cd11496">
    <property type="entry name" value="SLC6sbd-TauT-like"/>
    <property type="match status" value="1"/>
</dbReference>
<keyword evidence="8" id="KW-0915">Sodium</keyword>
<accession>A0A1D2N3V4</accession>
<dbReference type="GO" id="GO:0005886">
    <property type="term" value="C:plasma membrane"/>
    <property type="evidence" value="ECO:0007669"/>
    <property type="project" value="TreeGrafter"/>
</dbReference>
<dbReference type="PANTHER" id="PTHR11616">
    <property type="entry name" value="SODIUM/CHLORIDE DEPENDENT TRANSPORTER"/>
    <property type="match status" value="1"/>
</dbReference>
<dbReference type="EMBL" id="LJIJ01000245">
    <property type="protein sequence ID" value="ODM99943.1"/>
    <property type="molecule type" value="Genomic_DNA"/>
</dbReference>
<evidence type="ECO:0000313" key="12">
    <source>
        <dbReference type="EMBL" id="ODM99943.1"/>
    </source>
</evidence>
<keyword evidence="13" id="KW-1185">Reference proteome</keyword>
<dbReference type="OrthoDB" id="6581954at2759"/>
<comment type="similarity">
    <text evidence="2 10">Belongs to the sodium:neurotransmitter symporter (SNF) (TC 2.A.22) family.</text>
</comment>
<dbReference type="Pfam" id="PF00209">
    <property type="entry name" value="SNF"/>
    <property type="match status" value="1"/>
</dbReference>
<evidence type="ECO:0000256" key="1">
    <source>
        <dbReference type="ARBA" id="ARBA00004141"/>
    </source>
</evidence>
<proteinExistence type="inferred from homology"/>
<dbReference type="GO" id="GO:0046872">
    <property type="term" value="F:metal ion binding"/>
    <property type="evidence" value="ECO:0007669"/>
    <property type="project" value="UniProtKB-KW"/>
</dbReference>
<protein>
    <recommendedName>
        <fullName evidence="10">Transporter</fullName>
    </recommendedName>
</protein>
<name>A0A1D2N3V4_ORCCI</name>
<feature type="transmembrane region" description="Helical" evidence="11">
    <location>
        <begin position="253"/>
        <end position="272"/>
    </location>
</feature>
<dbReference type="PROSITE" id="PS00610">
    <property type="entry name" value="NA_NEUROTRAN_SYMP_1"/>
    <property type="match status" value="1"/>
</dbReference>
<dbReference type="AlphaFoldDB" id="A0A1D2N3V4"/>
<dbReference type="OMA" id="MIAVFYM"/>
<reference evidence="12 13" key="1">
    <citation type="journal article" date="2016" name="Genome Biol. Evol.">
        <title>Gene Family Evolution Reflects Adaptation to Soil Environmental Stressors in the Genome of the Collembolan Orchesella cincta.</title>
        <authorList>
            <person name="Faddeeva-Vakhrusheva A."/>
            <person name="Derks M.F."/>
            <person name="Anvar S.Y."/>
            <person name="Agamennone V."/>
            <person name="Suring W."/>
            <person name="Smit S."/>
            <person name="van Straalen N.M."/>
            <person name="Roelofs D."/>
        </authorList>
    </citation>
    <scope>NUCLEOTIDE SEQUENCE [LARGE SCALE GENOMIC DNA]</scope>
    <source>
        <tissue evidence="12">Mixed pool</tissue>
    </source>
</reference>
<keyword evidence="3 10" id="KW-0813">Transport</keyword>
<gene>
    <name evidence="12" type="ORF">Ocin01_06739</name>
</gene>
<feature type="binding site" evidence="8">
    <location>
        <position position="73"/>
    </location>
    <ligand>
        <name>Na(+)</name>
        <dbReference type="ChEBI" id="CHEBI:29101"/>
        <label>1</label>
    </ligand>
</feature>
<dbReference type="PROSITE" id="PS00754">
    <property type="entry name" value="NA_NEUROTRAN_SYMP_2"/>
    <property type="match status" value="1"/>
</dbReference>
<feature type="transmembrane region" description="Helical" evidence="11">
    <location>
        <begin position="418"/>
        <end position="440"/>
    </location>
</feature>
<feature type="transmembrane region" description="Helical" evidence="11">
    <location>
        <begin position="327"/>
        <end position="348"/>
    </location>
</feature>
<organism evidence="12 13">
    <name type="scientific">Orchesella cincta</name>
    <name type="common">Springtail</name>
    <name type="synonym">Podura cincta</name>
    <dbReference type="NCBI Taxonomy" id="48709"/>
    <lineage>
        <taxon>Eukaryota</taxon>
        <taxon>Metazoa</taxon>
        <taxon>Ecdysozoa</taxon>
        <taxon>Arthropoda</taxon>
        <taxon>Hexapoda</taxon>
        <taxon>Collembola</taxon>
        <taxon>Entomobryomorpha</taxon>
        <taxon>Entomobryoidea</taxon>
        <taxon>Orchesellidae</taxon>
        <taxon>Orchesellinae</taxon>
        <taxon>Orchesella</taxon>
    </lineage>
</organism>
<evidence type="ECO:0000256" key="2">
    <source>
        <dbReference type="ARBA" id="ARBA00006459"/>
    </source>
</evidence>
<dbReference type="GO" id="GO:0043005">
    <property type="term" value="C:neuron projection"/>
    <property type="evidence" value="ECO:0007669"/>
    <property type="project" value="TreeGrafter"/>
</dbReference>
<dbReference type="PROSITE" id="PS50267">
    <property type="entry name" value="NA_NEUROTRAN_SYMP_3"/>
    <property type="match status" value="1"/>
</dbReference>
<keyword evidence="9" id="KW-1015">Disulfide bond</keyword>
<dbReference type="Proteomes" id="UP000094527">
    <property type="component" value="Unassembled WGS sequence"/>
</dbReference>
<keyword evidence="8" id="KW-0479">Metal-binding</keyword>
<evidence type="ECO:0000256" key="6">
    <source>
        <dbReference type="ARBA" id="ARBA00022989"/>
    </source>
</evidence>
<evidence type="ECO:0000256" key="9">
    <source>
        <dbReference type="PIRSR" id="PIRSR600175-2"/>
    </source>
</evidence>
<evidence type="ECO:0000256" key="7">
    <source>
        <dbReference type="ARBA" id="ARBA00023136"/>
    </source>
</evidence>
<feature type="binding site" evidence="8">
    <location>
        <position position="435"/>
    </location>
    <ligand>
        <name>Na(+)</name>
        <dbReference type="ChEBI" id="CHEBI:29101"/>
        <label>1</label>
    </ligand>
</feature>
<evidence type="ECO:0000256" key="5">
    <source>
        <dbReference type="ARBA" id="ARBA00022847"/>
    </source>
</evidence>
<dbReference type="InterPro" id="IPR000175">
    <property type="entry name" value="Na/ntran_symport"/>
</dbReference>
<feature type="binding site" evidence="8">
    <location>
        <position position="434"/>
    </location>
    <ligand>
        <name>Na(+)</name>
        <dbReference type="ChEBI" id="CHEBI:29101"/>
        <label>1</label>
    </ligand>
</feature>
<dbReference type="GO" id="GO:0005332">
    <property type="term" value="F:gamma-aminobutyric acid:sodium:chloride symporter activity"/>
    <property type="evidence" value="ECO:0007669"/>
    <property type="project" value="TreeGrafter"/>
</dbReference>
<evidence type="ECO:0000256" key="3">
    <source>
        <dbReference type="ARBA" id="ARBA00022448"/>
    </source>
</evidence>
<dbReference type="PANTHER" id="PTHR11616:SF265">
    <property type="entry name" value="TRANSPORTER"/>
    <property type="match status" value="1"/>
</dbReference>
<feature type="transmembrane region" description="Helical" evidence="11">
    <location>
        <begin position="570"/>
        <end position="595"/>
    </location>
</feature>
<feature type="disulfide bond" evidence="9">
    <location>
        <begin position="178"/>
        <end position="187"/>
    </location>
</feature>
<feature type="transmembrane region" description="Helical" evidence="11">
    <location>
        <begin position="67"/>
        <end position="85"/>
    </location>
</feature>
<feature type="transmembrane region" description="Helical" evidence="11">
    <location>
        <begin position="492"/>
        <end position="516"/>
    </location>
</feature>
<dbReference type="SUPFAM" id="SSF161070">
    <property type="entry name" value="SNF-like"/>
    <property type="match status" value="1"/>
</dbReference>
<comment type="caution">
    <text evidence="12">The sequence shown here is derived from an EMBL/GenBank/DDBJ whole genome shotgun (WGS) entry which is preliminary data.</text>
</comment>
<keyword evidence="5 10" id="KW-0769">Symport</keyword>
<feature type="transmembrane region" description="Helical" evidence="11">
    <location>
        <begin position="461"/>
        <end position="486"/>
    </location>
</feature>
<evidence type="ECO:0000313" key="13">
    <source>
        <dbReference type="Proteomes" id="UP000094527"/>
    </source>
</evidence>
<keyword evidence="7 11" id="KW-0472">Membrane</keyword>
<feature type="binding site" evidence="8">
    <location>
        <position position="80"/>
    </location>
    <ligand>
        <name>Na(+)</name>
        <dbReference type="ChEBI" id="CHEBI:29101"/>
        <label>1</label>
    </ligand>
</feature>
<dbReference type="PRINTS" id="PR00176">
    <property type="entry name" value="NANEUSMPORT"/>
</dbReference>
<feature type="transmembrane region" description="Helical" evidence="11">
    <location>
        <begin position="360"/>
        <end position="385"/>
    </location>
</feature>
<dbReference type="NCBIfam" id="NF037979">
    <property type="entry name" value="Na_transp"/>
    <property type="match status" value="1"/>
</dbReference>
<evidence type="ECO:0000256" key="4">
    <source>
        <dbReference type="ARBA" id="ARBA00022692"/>
    </source>
</evidence>
<keyword evidence="6 11" id="KW-1133">Transmembrane helix</keyword>
<sequence>MSEKPLTGDTSSEGRGLGFSMEINQLTNGSESGATSPKMTNAVVAQLHEDKDDDLPQRGSWGSKLDFIMSTVGLAIGLGNVWRFPYLCYKNGGGAFLVPYILTVILGGIPMFFMELAVGQFLTIGGLGVWKMTPIFKGVGYAAAVMSCWMNIYYIVVLAWAIFYFIMSFSAKLPWSDCSNKWNTDLCVNQTVRREDLCSTQLVNNVNVTLCSIGSRTNIPMRNLSDPVKEFWERRVLNISTGVEDMGEVRWELAGTLLLVWIMCYFCIWKGVRWTGKVVYFTALFPYFLLTILLIRGITLPGAFMGIKYYLNPDLSKLGDSQVWVDAVTQIFFSYGLGLGTLIALGSYNKYNNNVYKDALTVCCINSCTSFFAGFVIFSVIGFMAHTQNKPVSEVAVSGPGLAFLVYPSAVLELPWPTLWSCLFFVMLLFIGLDSQFCTLEGFITAMVDEWPHFLRRRKEAFIAVVCFISYLIGLACVTRGGMYVFQLLDSYAVSGLVLLWVIFFECIAFSWAFGVNRFYEAIRDMIGYYPVSWWKFCWVISTPTICCGVFFFSLISWSEIKYMDYRYPFVAHLFGWFTALTSMLCIPGYAIWLWRKTPGDFETKYKLLIRPQINLEEIRGPGNALSSEMTTL</sequence>
<feature type="transmembrane region" description="Helical" evidence="11">
    <location>
        <begin position="537"/>
        <end position="558"/>
    </location>
</feature>
<feature type="transmembrane region" description="Helical" evidence="11">
    <location>
        <begin position="139"/>
        <end position="166"/>
    </location>
</feature>
<comment type="subcellular location">
    <subcellularLocation>
        <location evidence="1">Membrane</location>
        <topology evidence="1">Multi-pass membrane protein</topology>
    </subcellularLocation>
</comment>
<evidence type="ECO:0000256" key="11">
    <source>
        <dbReference type="SAM" id="Phobius"/>
    </source>
</evidence>
<evidence type="ECO:0000256" key="8">
    <source>
        <dbReference type="PIRSR" id="PIRSR600175-1"/>
    </source>
</evidence>
<feature type="binding site" evidence="8">
    <location>
        <position position="334"/>
    </location>
    <ligand>
        <name>Na(+)</name>
        <dbReference type="ChEBI" id="CHEBI:29101"/>
        <label>1</label>
    </ligand>
</feature>
<feature type="transmembrane region" description="Helical" evidence="11">
    <location>
        <begin position="97"/>
        <end position="118"/>
    </location>
</feature>
<dbReference type="STRING" id="48709.A0A1D2N3V4"/>
<dbReference type="InterPro" id="IPR037272">
    <property type="entry name" value="SNS_sf"/>
</dbReference>